<feature type="transmembrane region" description="Helical" evidence="24">
    <location>
        <begin position="167"/>
        <end position="189"/>
    </location>
</feature>
<name>A0A517STZ9_9BACT</name>
<organism evidence="25 26">
    <name type="scientific">Stieleria bergensis</name>
    <dbReference type="NCBI Taxonomy" id="2528025"/>
    <lineage>
        <taxon>Bacteria</taxon>
        <taxon>Pseudomonadati</taxon>
        <taxon>Planctomycetota</taxon>
        <taxon>Planctomycetia</taxon>
        <taxon>Pirellulales</taxon>
        <taxon>Pirellulaceae</taxon>
        <taxon>Stieleria</taxon>
    </lineage>
</organism>
<keyword evidence="16" id="KW-0594">Phospholipid biosynthesis</keyword>
<feature type="transmembrane region" description="Helical" evidence="24">
    <location>
        <begin position="136"/>
        <end position="155"/>
    </location>
</feature>
<comment type="pathway">
    <text evidence="4">Lipid metabolism.</text>
</comment>
<keyword evidence="15 24" id="KW-0472">Membrane</keyword>
<dbReference type="GO" id="GO:0016024">
    <property type="term" value="P:CDP-diacylglycerol biosynthetic process"/>
    <property type="evidence" value="ECO:0007669"/>
    <property type="project" value="TreeGrafter"/>
</dbReference>
<evidence type="ECO:0000256" key="14">
    <source>
        <dbReference type="ARBA" id="ARBA00023098"/>
    </source>
</evidence>
<comment type="subcellular location">
    <subcellularLocation>
        <location evidence="2">Cell membrane</location>
        <topology evidence="2">Multi-pass membrane protein</topology>
    </subcellularLocation>
</comment>
<evidence type="ECO:0000256" key="15">
    <source>
        <dbReference type="ARBA" id="ARBA00023136"/>
    </source>
</evidence>
<dbReference type="PANTHER" id="PTHR46382:SF1">
    <property type="entry name" value="PHOSPHATIDATE CYTIDYLYLTRANSFERASE"/>
    <property type="match status" value="1"/>
</dbReference>
<evidence type="ECO:0000256" key="9">
    <source>
        <dbReference type="ARBA" id="ARBA00022516"/>
    </source>
</evidence>
<keyword evidence="26" id="KW-1185">Reference proteome</keyword>
<keyword evidence="9" id="KW-0444">Lipid biosynthesis</keyword>
<evidence type="ECO:0000256" key="5">
    <source>
        <dbReference type="ARBA" id="ARBA00010185"/>
    </source>
</evidence>
<dbReference type="OrthoDB" id="9799199at2"/>
<evidence type="ECO:0000256" key="19">
    <source>
        <dbReference type="ARBA" id="ARBA00031825"/>
    </source>
</evidence>
<dbReference type="GO" id="GO:0004605">
    <property type="term" value="F:phosphatidate cytidylyltransferase activity"/>
    <property type="evidence" value="ECO:0007669"/>
    <property type="project" value="UniProtKB-EC"/>
</dbReference>
<evidence type="ECO:0000256" key="4">
    <source>
        <dbReference type="ARBA" id="ARBA00005189"/>
    </source>
</evidence>
<keyword evidence="12 25" id="KW-0548">Nucleotidyltransferase</keyword>
<evidence type="ECO:0000256" key="8">
    <source>
        <dbReference type="ARBA" id="ARBA00022475"/>
    </source>
</evidence>
<feature type="transmembrane region" description="Helical" evidence="24">
    <location>
        <begin position="250"/>
        <end position="271"/>
    </location>
</feature>
<accession>A0A517STZ9</accession>
<dbReference type="Proteomes" id="UP000315003">
    <property type="component" value="Chromosome"/>
</dbReference>
<keyword evidence="10 25" id="KW-0808">Transferase</keyword>
<evidence type="ECO:0000256" key="7">
    <source>
        <dbReference type="ARBA" id="ARBA00019373"/>
    </source>
</evidence>
<evidence type="ECO:0000256" key="21">
    <source>
        <dbReference type="ARBA" id="ARBA00032396"/>
    </source>
</evidence>
<evidence type="ECO:0000313" key="25">
    <source>
        <dbReference type="EMBL" id="QDT59608.1"/>
    </source>
</evidence>
<evidence type="ECO:0000256" key="13">
    <source>
        <dbReference type="ARBA" id="ARBA00022989"/>
    </source>
</evidence>
<evidence type="ECO:0000256" key="11">
    <source>
        <dbReference type="ARBA" id="ARBA00022692"/>
    </source>
</evidence>
<dbReference type="Pfam" id="PF01148">
    <property type="entry name" value="CTP_transf_1"/>
    <property type="match status" value="1"/>
</dbReference>
<keyword evidence="17" id="KW-1208">Phospholipid metabolism</keyword>
<feature type="transmembrane region" description="Helical" evidence="24">
    <location>
        <begin position="210"/>
        <end position="230"/>
    </location>
</feature>
<evidence type="ECO:0000256" key="22">
    <source>
        <dbReference type="ARBA" id="ARBA00032743"/>
    </source>
</evidence>
<evidence type="ECO:0000256" key="17">
    <source>
        <dbReference type="ARBA" id="ARBA00023264"/>
    </source>
</evidence>
<keyword evidence="8" id="KW-1003">Cell membrane</keyword>
<dbReference type="EMBL" id="CP036272">
    <property type="protein sequence ID" value="QDT59608.1"/>
    <property type="molecule type" value="Genomic_DNA"/>
</dbReference>
<protein>
    <recommendedName>
        <fullName evidence="7">Phosphatidate cytidylyltransferase</fullName>
        <ecNumber evidence="6">2.7.7.41</ecNumber>
    </recommendedName>
    <alternativeName>
        <fullName evidence="20">CDP-DAG synthase</fullName>
    </alternativeName>
    <alternativeName>
        <fullName evidence="22">CDP-DG synthase</fullName>
    </alternativeName>
    <alternativeName>
        <fullName evidence="18">CDP-diacylglycerol synthase</fullName>
    </alternativeName>
    <alternativeName>
        <fullName evidence="21">CDP-diglyceride pyrophosphorylase</fullName>
    </alternativeName>
    <alternativeName>
        <fullName evidence="23">CDP-diglyceride synthase</fullName>
    </alternativeName>
    <alternativeName>
        <fullName evidence="19">CTP:phosphatidate cytidylyltransferase</fullName>
    </alternativeName>
</protein>
<evidence type="ECO:0000313" key="26">
    <source>
        <dbReference type="Proteomes" id="UP000315003"/>
    </source>
</evidence>
<feature type="transmembrane region" description="Helical" evidence="24">
    <location>
        <begin position="97"/>
        <end position="115"/>
    </location>
</feature>
<evidence type="ECO:0000256" key="18">
    <source>
        <dbReference type="ARBA" id="ARBA00029893"/>
    </source>
</evidence>
<dbReference type="EC" id="2.7.7.41" evidence="6"/>
<sequence length="323" mass="33676">MLRDRIRSSTIIISILAVLLWLDASFPLDGAAGLWLLPMMGLFAGGTAFELASMMKSSGHPIHRRVAVTGGVVIALSAAIPMLWARRGYPDDCPVGQLGWIMLMTMATVFAVLLTEMRAYCENPNQPQGVTIRRTCASVFASVYVGLPFAMMVALRGLHQDTLGQTYGLAALLTSLFVIKASDMGAYFTGRALGRNKLIPKLSPGKTIEGAIGGVLASTLAAFLCLKFIFPKVIAAASQSVDTASSDPSLLADPMVGALVLGPVLAISGMIGDLAESMFKRDCGVKDSGGLLPGLGGVWDVTDSLIAGSVPAFFCFAAGVGGG</sequence>
<reference evidence="25 26" key="1">
    <citation type="submission" date="2019-02" db="EMBL/GenBank/DDBJ databases">
        <title>Deep-cultivation of Planctomycetes and their phenomic and genomic characterization uncovers novel biology.</title>
        <authorList>
            <person name="Wiegand S."/>
            <person name="Jogler M."/>
            <person name="Boedeker C."/>
            <person name="Pinto D."/>
            <person name="Vollmers J."/>
            <person name="Rivas-Marin E."/>
            <person name="Kohn T."/>
            <person name="Peeters S.H."/>
            <person name="Heuer A."/>
            <person name="Rast P."/>
            <person name="Oberbeckmann S."/>
            <person name="Bunk B."/>
            <person name="Jeske O."/>
            <person name="Meyerdierks A."/>
            <person name="Storesund J.E."/>
            <person name="Kallscheuer N."/>
            <person name="Luecker S."/>
            <person name="Lage O.M."/>
            <person name="Pohl T."/>
            <person name="Merkel B.J."/>
            <person name="Hornburger P."/>
            <person name="Mueller R.-W."/>
            <person name="Bruemmer F."/>
            <person name="Labrenz M."/>
            <person name="Spormann A.M."/>
            <person name="Op den Camp H."/>
            <person name="Overmann J."/>
            <person name="Amann R."/>
            <person name="Jetten M.S.M."/>
            <person name="Mascher T."/>
            <person name="Medema M.H."/>
            <person name="Devos D.P."/>
            <person name="Kaster A.-K."/>
            <person name="Ovreas L."/>
            <person name="Rohde M."/>
            <person name="Galperin M.Y."/>
            <person name="Jogler C."/>
        </authorList>
    </citation>
    <scope>NUCLEOTIDE SEQUENCE [LARGE SCALE GENOMIC DNA]</scope>
    <source>
        <strain evidence="25 26">SV_7m_r</strain>
    </source>
</reference>
<evidence type="ECO:0000256" key="2">
    <source>
        <dbReference type="ARBA" id="ARBA00004651"/>
    </source>
</evidence>
<comment type="catalytic activity">
    <reaction evidence="1">
        <text>a 1,2-diacyl-sn-glycero-3-phosphate + CTP + H(+) = a CDP-1,2-diacyl-sn-glycerol + diphosphate</text>
        <dbReference type="Rhea" id="RHEA:16229"/>
        <dbReference type="ChEBI" id="CHEBI:15378"/>
        <dbReference type="ChEBI" id="CHEBI:33019"/>
        <dbReference type="ChEBI" id="CHEBI:37563"/>
        <dbReference type="ChEBI" id="CHEBI:58332"/>
        <dbReference type="ChEBI" id="CHEBI:58608"/>
        <dbReference type="EC" id="2.7.7.41"/>
    </reaction>
</comment>
<evidence type="ECO:0000256" key="20">
    <source>
        <dbReference type="ARBA" id="ARBA00032253"/>
    </source>
</evidence>
<evidence type="ECO:0000256" key="16">
    <source>
        <dbReference type="ARBA" id="ARBA00023209"/>
    </source>
</evidence>
<evidence type="ECO:0000256" key="3">
    <source>
        <dbReference type="ARBA" id="ARBA00005119"/>
    </source>
</evidence>
<evidence type="ECO:0000256" key="24">
    <source>
        <dbReference type="SAM" id="Phobius"/>
    </source>
</evidence>
<evidence type="ECO:0000256" key="6">
    <source>
        <dbReference type="ARBA" id="ARBA00012487"/>
    </source>
</evidence>
<evidence type="ECO:0000256" key="12">
    <source>
        <dbReference type="ARBA" id="ARBA00022695"/>
    </source>
</evidence>
<keyword evidence="14" id="KW-0443">Lipid metabolism</keyword>
<dbReference type="GO" id="GO:0005886">
    <property type="term" value="C:plasma membrane"/>
    <property type="evidence" value="ECO:0007669"/>
    <property type="project" value="UniProtKB-SubCell"/>
</dbReference>
<comment type="pathway">
    <text evidence="3">Phospholipid metabolism; CDP-diacylglycerol biosynthesis; CDP-diacylglycerol from sn-glycerol 3-phosphate: step 3/3.</text>
</comment>
<evidence type="ECO:0000256" key="1">
    <source>
        <dbReference type="ARBA" id="ARBA00001698"/>
    </source>
</evidence>
<proteinExistence type="inferred from homology"/>
<keyword evidence="13 24" id="KW-1133">Transmembrane helix</keyword>
<evidence type="ECO:0000256" key="10">
    <source>
        <dbReference type="ARBA" id="ARBA00022679"/>
    </source>
</evidence>
<feature type="transmembrane region" description="Helical" evidence="24">
    <location>
        <begin position="35"/>
        <end position="54"/>
    </location>
</feature>
<keyword evidence="11 24" id="KW-0812">Transmembrane</keyword>
<evidence type="ECO:0000256" key="23">
    <source>
        <dbReference type="ARBA" id="ARBA00033406"/>
    </source>
</evidence>
<dbReference type="RefSeq" id="WP_145271598.1">
    <property type="nucleotide sequence ID" value="NZ_CP036272.1"/>
</dbReference>
<gene>
    <name evidence="25" type="primary">cdsA_1</name>
    <name evidence="25" type="ORF">SV7mr_21170</name>
</gene>
<feature type="transmembrane region" description="Helical" evidence="24">
    <location>
        <begin position="66"/>
        <end position="85"/>
    </location>
</feature>
<dbReference type="PANTHER" id="PTHR46382">
    <property type="entry name" value="PHOSPHATIDATE CYTIDYLYLTRANSFERASE"/>
    <property type="match status" value="1"/>
</dbReference>
<dbReference type="AlphaFoldDB" id="A0A517STZ9"/>
<comment type="similarity">
    <text evidence="5">Belongs to the CDS family.</text>
</comment>